<dbReference type="AlphaFoldDB" id="A0A1H3UWU5"/>
<name>A0A1H3UWU5_9BACI</name>
<dbReference type="STRING" id="1503961.SAMN05421736_12837"/>
<evidence type="ECO:0000313" key="1">
    <source>
        <dbReference type="EMBL" id="SDZ66912.1"/>
    </source>
</evidence>
<accession>A0A1H3UWU5</accession>
<dbReference type="EMBL" id="FNPI01000028">
    <property type="protein sequence ID" value="SDZ66912.1"/>
    <property type="molecule type" value="Genomic_DNA"/>
</dbReference>
<organism evidence="1 2">
    <name type="scientific">Evansella caseinilytica</name>
    <dbReference type="NCBI Taxonomy" id="1503961"/>
    <lineage>
        <taxon>Bacteria</taxon>
        <taxon>Bacillati</taxon>
        <taxon>Bacillota</taxon>
        <taxon>Bacilli</taxon>
        <taxon>Bacillales</taxon>
        <taxon>Bacillaceae</taxon>
        <taxon>Evansella</taxon>
    </lineage>
</organism>
<reference evidence="2" key="1">
    <citation type="submission" date="2016-10" db="EMBL/GenBank/DDBJ databases">
        <authorList>
            <person name="Varghese N."/>
            <person name="Submissions S."/>
        </authorList>
    </citation>
    <scope>NUCLEOTIDE SEQUENCE [LARGE SCALE GENOMIC DNA]</scope>
    <source>
        <strain evidence="2">SP</strain>
    </source>
</reference>
<dbReference type="Proteomes" id="UP000198935">
    <property type="component" value="Unassembled WGS sequence"/>
</dbReference>
<protein>
    <submittedName>
        <fullName evidence="1">Uncharacterized protein</fullName>
    </submittedName>
</protein>
<evidence type="ECO:0000313" key="2">
    <source>
        <dbReference type="Proteomes" id="UP000198935"/>
    </source>
</evidence>
<keyword evidence="2" id="KW-1185">Reference proteome</keyword>
<sequence>MKISKKLTSVLLVGGMLIGFGLPSQASAA</sequence>
<gene>
    <name evidence="1" type="ORF">SAMN05421736_12837</name>
</gene>
<proteinExistence type="predicted"/>